<proteinExistence type="predicted"/>
<dbReference type="PANTHER" id="PTHR42756:SF1">
    <property type="entry name" value="TRANSCRIPTIONAL REPRESSOR OF EMRAB OPERON"/>
    <property type="match status" value="1"/>
</dbReference>
<dbReference type="InterPro" id="IPR036390">
    <property type="entry name" value="WH_DNA-bd_sf"/>
</dbReference>
<dbReference type="Gene3D" id="1.10.10.10">
    <property type="entry name" value="Winged helix-like DNA-binding domain superfamily/Winged helix DNA-binding domain"/>
    <property type="match status" value="1"/>
</dbReference>
<evidence type="ECO:0000313" key="6">
    <source>
        <dbReference type="Proteomes" id="UP000054092"/>
    </source>
</evidence>
<evidence type="ECO:0000256" key="3">
    <source>
        <dbReference type="ARBA" id="ARBA00023163"/>
    </source>
</evidence>
<dbReference type="PRINTS" id="PR00598">
    <property type="entry name" value="HTHMARR"/>
</dbReference>
<name>A0A101HLP4_9BACT</name>
<dbReference type="GO" id="GO:0003700">
    <property type="term" value="F:DNA-binding transcription factor activity"/>
    <property type="evidence" value="ECO:0007669"/>
    <property type="project" value="InterPro"/>
</dbReference>
<keyword evidence="2" id="KW-0238">DNA-binding</keyword>
<comment type="caution">
    <text evidence="5">The sequence shown here is derived from an EMBL/GenBank/DDBJ whole genome shotgun (WGS) entry which is preliminary data.</text>
</comment>
<evidence type="ECO:0000313" key="5">
    <source>
        <dbReference type="EMBL" id="KUK79003.1"/>
    </source>
</evidence>
<keyword evidence="3" id="KW-0804">Transcription</keyword>
<organism evidence="5 6">
    <name type="scientific">Mesotoga prima</name>
    <dbReference type="NCBI Taxonomy" id="1184387"/>
    <lineage>
        <taxon>Bacteria</taxon>
        <taxon>Thermotogati</taxon>
        <taxon>Thermotogota</taxon>
        <taxon>Thermotogae</taxon>
        <taxon>Kosmotogales</taxon>
        <taxon>Kosmotogaceae</taxon>
        <taxon>Mesotoga</taxon>
    </lineage>
</organism>
<gene>
    <name evidence="5" type="ORF">XD94_1536</name>
</gene>
<dbReference type="EMBL" id="LGGP01000312">
    <property type="protein sequence ID" value="KUK79003.1"/>
    <property type="molecule type" value="Genomic_DNA"/>
</dbReference>
<dbReference type="GO" id="GO:0003677">
    <property type="term" value="F:DNA binding"/>
    <property type="evidence" value="ECO:0007669"/>
    <property type="project" value="UniProtKB-KW"/>
</dbReference>
<accession>A0A101HLP4</accession>
<dbReference type="InterPro" id="IPR036388">
    <property type="entry name" value="WH-like_DNA-bd_sf"/>
</dbReference>
<evidence type="ECO:0000259" key="4">
    <source>
        <dbReference type="PROSITE" id="PS50995"/>
    </source>
</evidence>
<sequence>MSRDGISQNELSEILGVDKGITAVAMKKLTEAGYIKRKTDPSDSRSYRLFLTESGIRIRQELGRLGRDHETMLTEGFSNGERDYLFSLLQKAAQNARRVND</sequence>
<feature type="domain" description="HTH marR-type" evidence="4">
    <location>
        <begin position="1"/>
        <end position="94"/>
    </location>
</feature>
<protein>
    <submittedName>
        <fullName evidence="5">Transcriptional regulator</fullName>
    </submittedName>
</protein>
<dbReference type="AlphaFoldDB" id="A0A101HLP4"/>
<dbReference type="PROSITE" id="PS50995">
    <property type="entry name" value="HTH_MARR_2"/>
    <property type="match status" value="1"/>
</dbReference>
<evidence type="ECO:0000256" key="2">
    <source>
        <dbReference type="ARBA" id="ARBA00023125"/>
    </source>
</evidence>
<dbReference type="SUPFAM" id="SSF46785">
    <property type="entry name" value="Winged helix' DNA-binding domain"/>
    <property type="match status" value="1"/>
</dbReference>
<dbReference type="InterPro" id="IPR000835">
    <property type="entry name" value="HTH_MarR-typ"/>
</dbReference>
<dbReference type="Pfam" id="PF01047">
    <property type="entry name" value="MarR"/>
    <property type="match status" value="1"/>
</dbReference>
<dbReference type="PANTHER" id="PTHR42756">
    <property type="entry name" value="TRANSCRIPTIONAL REGULATOR, MARR"/>
    <property type="match status" value="1"/>
</dbReference>
<keyword evidence="1" id="KW-0805">Transcription regulation</keyword>
<dbReference type="Proteomes" id="UP000054092">
    <property type="component" value="Unassembled WGS sequence"/>
</dbReference>
<reference evidence="6" key="1">
    <citation type="journal article" date="2015" name="MBio">
        <title>Genome-Resolved Metagenomic Analysis Reveals Roles for Candidate Phyla and Other Microbial Community Members in Biogeochemical Transformations in Oil Reservoirs.</title>
        <authorList>
            <person name="Hu P."/>
            <person name="Tom L."/>
            <person name="Singh A."/>
            <person name="Thomas B.C."/>
            <person name="Baker B.J."/>
            <person name="Piceno Y.M."/>
            <person name="Andersen G.L."/>
            <person name="Banfield J.F."/>
        </authorList>
    </citation>
    <scope>NUCLEOTIDE SEQUENCE [LARGE SCALE GENOMIC DNA]</scope>
</reference>
<dbReference type="PATRIC" id="fig|1184387.3.peg.2023"/>
<evidence type="ECO:0000256" key="1">
    <source>
        <dbReference type="ARBA" id="ARBA00023015"/>
    </source>
</evidence>